<proteinExistence type="predicted"/>
<gene>
    <name evidence="2" type="ORF">QQF64_021499</name>
</gene>
<protein>
    <submittedName>
        <fullName evidence="2">Uncharacterized protein</fullName>
    </submittedName>
</protein>
<feature type="region of interest" description="Disordered" evidence="1">
    <location>
        <begin position="19"/>
        <end position="39"/>
    </location>
</feature>
<evidence type="ECO:0000313" key="2">
    <source>
        <dbReference type="EMBL" id="KAL1248181.1"/>
    </source>
</evidence>
<evidence type="ECO:0000313" key="3">
    <source>
        <dbReference type="Proteomes" id="UP001558613"/>
    </source>
</evidence>
<sequence>MKLLYRCIPTPLCPEKRPPLALITRTPPSPSGSRSAFKPFPLKPNHVTIKRGRRRLYQGFLSVTVLFVLKHKQANSDYRISSRAARVCVCVCV</sequence>
<organism evidence="2 3">
    <name type="scientific">Cirrhinus molitorella</name>
    <name type="common">mud carp</name>
    <dbReference type="NCBI Taxonomy" id="172907"/>
    <lineage>
        <taxon>Eukaryota</taxon>
        <taxon>Metazoa</taxon>
        <taxon>Chordata</taxon>
        <taxon>Craniata</taxon>
        <taxon>Vertebrata</taxon>
        <taxon>Euteleostomi</taxon>
        <taxon>Actinopterygii</taxon>
        <taxon>Neopterygii</taxon>
        <taxon>Teleostei</taxon>
        <taxon>Ostariophysi</taxon>
        <taxon>Cypriniformes</taxon>
        <taxon>Cyprinidae</taxon>
        <taxon>Labeoninae</taxon>
        <taxon>Labeonini</taxon>
        <taxon>Cirrhinus</taxon>
    </lineage>
</organism>
<accession>A0ABR3L5I0</accession>
<dbReference type="EMBL" id="JAYMGO010000024">
    <property type="protein sequence ID" value="KAL1248181.1"/>
    <property type="molecule type" value="Genomic_DNA"/>
</dbReference>
<reference evidence="2 3" key="1">
    <citation type="submission" date="2023-09" db="EMBL/GenBank/DDBJ databases">
        <authorList>
            <person name="Wang M."/>
        </authorList>
    </citation>
    <scope>NUCLEOTIDE SEQUENCE [LARGE SCALE GENOMIC DNA]</scope>
    <source>
        <strain evidence="2">GT-2023</strain>
        <tissue evidence="2">Liver</tissue>
    </source>
</reference>
<dbReference type="Proteomes" id="UP001558613">
    <property type="component" value="Unassembled WGS sequence"/>
</dbReference>
<name>A0ABR3L5I0_9TELE</name>
<comment type="caution">
    <text evidence="2">The sequence shown here is derived from an EMBL/GenBank/DDBJ whole genome shotgun (WGS) entry which is preliminary data.</text>
</comment>
<keyword evidence="3" id="KW-1185">Reference proteome</keyword>
<evidence type="ECO:0000256" key="1">
    <source>
        <dbReference type="SAM" id="MobiDB-lite"/>
    </source>
</evidence>